<dbReference type="NCBIfam" id="NF007997">
    <property type="entry name" value="PRK10722.1"/>
    <property type="match status" value="1"/>
</dbReference>
<feature type="coiled-coil region" evidence="1">
    <location>
        <begin position="182"/>
        <end position="220"/>
    </location>
</feature>
<feature type="compositionally biased region" description="Polar residues" evidence="2">
    <location>
        <begin position="265"/>
        <end position="277"/>
    </location>
</feature>
<dbReference type="HOGENOM" id="CLU_068067_1_0_6"/>
<name>K8X4N8_9GAMM</name>
<proteinExistence type="predicted"/>
<dbReference type="Proteomes" id="UP000009336">
    <property type="component" value="Unassembled WGS sequence"/>
</dbReference>
<evidence type="ECO:0008006" key="5">
    <source>
        <dbReference type="Google" id="ProtNLM"/>
    </source>
</evidence>
<dbReference type="InterPro" id="IPR025262">
    <property type="entry name" value="QseG"/>
</dbReference>
<gene>
    <name evidence="3" type="ORF">OOA_02582</name>
</gene>
<keyword evidence="4" id="KW-1185">Reference proteome</keyword>
<organism evidence="3 4">
    <name type="scientific">Providencia burhodogranariea DSM 19968</name>
    <dbReference type="NCBI Taxonomy" id="1141662"/>
    <lineage>
        <taxon>Bacteria</taxon>
        <taxon>Pseudomonadati</taxon>
        <taxon>Pseudomonadota</taxon>
        <taxon>Gammaproteobacteria</taxon>
        <taxon>Enterobacterales</taxon>
        <taxon>Morganellaceae</taxon>
        <taxon>Providencia</taxon>
    </lineage>
</organism>
<evidence type="ECO:0000313" key="3">
    <source>
        <dbReference type="EMBL" id="EKT64647.1"/>
    </source>
</evidence>
<reference evidence="3 4" key="1">
    <citation type="journal article" date="2012" name="BMC Genomics">
        <title>Comparative genomics of bacteria in the genus Providencia isolated from wild Drosophila melanogaster.</title>
        <authorList>
            <person name="Galac M.R."/>
            <person name="Lazzaro B.P."/>
        </authorList>
    </citation>
    <scope>NUCLEOTIDE SEQUENCE [LARGE SCALE GENOMIC DNA]</scope>
    <source>
        <strain evidence="3 4">DSM 19968</strain>
    </source>
</reference>
<dbReference type="Pfam" id="PF13942">
    <property type="entry name" value="Lipoprotein_20"/>
    <property type="match status" value="1"/>
</dbReference>
<dbReference type="PATRIC" id="fig|1141662.3.peg.520"/>
<evidence type="ECO:0000313" key="4">
    <source>
        <dbReference type="Proteomes" id="UP000009336"/>
    </source>
</evidence>
<evidence type="ECO:0000256" key="2">
    <source>
        <dbReference type="SAM" id="MobiDB-lite"/>
    </source>
</evidence>
<dbReference type="EMBL" id="AKKL01000007">
    <property type="protein sequence ID" value="EKT64647.1"/>
    <property type="molecule type" value="Genomic_DNA"/>
</dbReference>
<comment type="caution">
    <text evidence="3">The sequence shown here is derived from an EMBL/GenBank/DDBJ whole genome shotgun (WGS) entry which is preliminary data.</text>
</comment>
<dbReference type="STRING" id="1141662.OOA_02582"/>
<evidence type="ECO:0000256" key="1">
    <source>
        <dbReference type="SAM" id="Coils"/>
    </source>
</evidence>
<dbReference type="RefSeq" id="WP_008910563.1">
    <property type="nucleotide sequence ID" value="NZ_KB233222.1"/>
</dbReference>
<dbReference type="eggNOG" id="COG3170">
    <property type="taxonomic scope" value="Bacteria"/>
</dbReference>
<dbReference type="AlphaFoldDB" id="K8X4N8"/>
<sequence>MANRSIDVLAALRLAVLPDQYIWLTKKTITFIQKQKAVHIGALLFSFILTGCATKNGQSPLETLAQVVVPEVKVTDFRYAACDGIWDNEQPSARENALFWLRMMDCADRIESVKAREEASQMQVDNWSSAFQQSILMGASEPTIAERRKMIDSMNTFSLNFPTAIRPLLQLWREQQVQIINLAEANARFKRLQQDTDNKLDRMKEENAKLMFELTATTRKLENLTDIERQLSSRKQSTNDSEKEVEAADEKQSKEALNEVKPVAENNTSSTNNQPESGRNDNP</sequence>
<feature type="compositionally biased region" description="Basic and acidic residues" evidence="2">
    <location>
        <begin position="240"/>
        <end position="258"/>
    </location>
</feature>
<accession>K8X4N8</accession>
<keyword evidence="1" id="KW-0175">Coiled coil</keyword>
<feature type="region of interest" description="Disordered" evidence="2">
    <location>
        <begin position="231"/>
        <end position="283"/>
    </location>
</feature>
<protein>
    <recommendedName>
        <fullName evidence="5">Two-component system QseEF-associated lipoprotein QseG</fullName>
    </recommendedName>
</protein>
<dbReference type="OrthoDB" id="6485482at2"/>